<dbReference type="PANTHER" id="PTHR33138">
    <property type="entry name" value="OS01G0690200 PROTEIN"/>
    <property type="match status" value="1"/>
</dbReference>
<keyword evidence="5" id="KW-1185">Reference proteome</keyword>
<dbReference type="EMBL" id="JBJUIK010000016">
    <property type="protein sequence ID" value="KAL3499703.1"/>
    <property type="molecule type" value="Genomic_DNA"/>
</dbReference>
<evidence type="ECO:0000256" key="2">
    <source>
        <dbReference type="ARBA" id="ARBA00022729"/>
    </source>
</evidence>
<evidence type="ECO:0000259" key="3">
    <source>
        <dbReference type="Pfam" id="PF13947"/>
    </source>
</evidence>
<dbReference type="InterPro" id="IPR025287">
    <property type="entry name" value="WAK_GUB"/>
</dbReference>
<dbReference type="AlphaFoldDB" id="A0ABD2XXQ2"/>
<comment type="subcellular location">
    <subcellularLocation>
        <location evidence="1">Membrane</location>
        <topology evidence="1">Single-pass membrane protein</topology>
    </subcellularLocation>
</comment>
<evidence type="ECO:0000256" key="1">
    <source>
        <dbReference type="ARBA" id="ARBA00004167"/>
    </source>
</evidence>
<organism evidence="4 5">
    <name type="scientific">Cinchona calisaya</name>
    <dbReference type="NCBI Taxonomy" id="153742"/>
    <lineage>
        <taxon>Eukaryota</taxon>
        <taxon>Viridiplantae</taxon>
        <taxon>Streptophyta</taxon>
        <taxon>Embryophyta</taxon>
        <taxon>Tracheophyta</taxon>
        <taxon>Spermatophyta</taxon>
        <taxon>Magnoliopsida</taxon>
        <taxon>eudicotyledons</taxon>
        <taxon>Gunneridae</taxon>
        <taxon>Pentapetalae</taxon>
        <taxon>asterids</taxon>
        <taxon>lamiids</taxon>
        <taxon>Gentianales</taxon>
        <taxon>Rubiaceae</taxon>
        <taxon>Cinchonoideae</taxon>
        <taxon>Cinchoneae</taxon>
        <taxon>Cinchona</taxon>
    </lineage>
</organism>
<dbReference type="PANTHER" id="PTHR33138:SF30">
    <property type="entry name" value="LEAF RUST 10 DISEASE-RESISTANCE LOCUS RECEPTOR-LIKE PROTEIN KINASE-LIKE 2.7"/>
    <property type="match status" value="1"/>
</dbReference>
<feature type="domain" description="Wall-associated receptor kinase galacturonan-binding" evidence="3">
    <location>
        <begin position="90"/>
        <end position="154"/>
    </location>
</feature>
<gene>
    <name evidence="4" type="ORF">ACH5RR_038796</name>
</gene>
<dbReference type="Pfam" id="PF13947">
    <property type="entry name" value="GUB_WAK_bind"/>
    <property type="match status" value="1"/>
</dbReference>
<evidence type="ECO:0000313" key="5">
    <source>
        <dbReference type="Proteomes" id="UP001630127"/>
    </source>
</evidence>
<name>A0ABD2XXQ2_9GENT</name>
<dbReference type="Proteomes" id="UP001630127">
    <property type="component" value="Unassembled WGS sequence"/>
</dbReference>
<accession>A0ABD2XXQ2</accession>
<proteinExistence type="predicted"/>
<protein>
    <recommendedName>
        <fullName evidence="3">Wall-associated receptor kinase galacturonan-binding domain-containing protein</fullName>
    </recommendedName>
</protein>
<dbReference type="GO" id="GO:0016020">
    <property type="term" value="C:membrane"/>
    <property type="evidence" value="ECO:0007669"/>
    <property type="project" value="UniProtKB-SubCell"/>
</dbReference>
<evidence type="ECO:0000313" key="4">
    <source>
        <dbReference type="EMBL" id="KAL3499703.1"/>
    </source>
</evidence>
<keyword evidence="2" id="KW-0732">Signal</keyword>
<sequence>MGRRKKEEADSAASRVGFRFCYSELVDWVWVFHWKVPRFPFGSDNSYFKRSGLNEKVDQAAMSKGKLSLVLVLLFLTTSCCTAKKSNHQCSPSSCGDIPNISYPFPLKGDPENCGNSSYELDCNNNRTLSLSLNSKIHHVLEIDYAKYRIRVVDRFGI</sequence>
<reference evidence="4 5" key="1">
    <citation type="submission" date="2024-11" db="EMBL/GenBank/DDBJ databases">
        <title>A near-complete genome assembly of Cinchona calisaya.</title>
        <authorList>
            <person name="Lian D.C."/>
            <person name="Zhao X.W."/>
            <person name="Wei L."/>
        </authorList>
    </citation>
    <scope>NUCLEOTIDE SEQUENCE [LARGE SCALE GENOMIC DNA]</scope>
    <source>
        <tissue evidence="4">Nenye</tissue>
    </source>
</reference>
<comment type="caution">
    <text evidence="4">The sequence shown here is derived from an EMBL/GenBank/DDBJ whole genome shotgun (WGS) entry which is preliminary data.</text>
</comment>